<dbReference type="NCBIfam" id="NF010738">
    <property type="entry name" value="PRK14140.1"/>
    <property type="match status" value="1"/>
</dbReference>
<accession>A0A7Y0HGK6</accession>
<sequence length="205" mass="22048">MSDENKNPANETETPEAGAETEGADTQRAEAEAPADPIEALKAELAAMKDKALRAVAEAENVRRRADKERADTLKYASAGLAKELLPVVDNLRRAVDSVPEADREANDVLKNLLVGVEMTEKMLLDAFGKSGILKIDPLDEKFNYAEHQAIQEVPGTGKPGGTVVQVLQSGYKLHDRLLRPAMVLVAKADPAAPPEDPEKVDTSA</sequence>
<dbReference type="PROSITE" id="PS01071">
    <property type="entry name" value="GRPE"/>
    <property type="match status" value="1"/>
</dbReference>
<proteinExistence type="inferred from homology"/>
<dbReference type="GO" id="GO:0005737">
    <property type="term" value="C:cytoplasm"/>
    <property type="evidence" value="ECO:0007669"/>
    <property type="project" value="UniProtKB-SubCell"/>
</dbReference>
<evidence type="ECO:0000256" key="2">
    <source>
        <dbReference type="ARBA" id="ARBA00009054"/>
    </source>
</evidence>
<dbReference type="GO" id="GO:0006457">
    <property type="term" value="P:protein folding"/>
    <property type="evidence" value="ECO:0007669"/>
    <property type="project" value="InterPro"/>
</dbReference>
<dbReference type="PRINTS" id="PR00773">
    <property type="entry name" value="GRPEPROTEIN"/>
</dbReference>
<dbReference type="InterPro" id="IPR009012">
    <property type="entry name" value="GrpE_head"/>
</dbReference>
<reference evidence="15 16" key="1">
    <citation type="submission" date="2020-04" db="EMBL/GenBank/DDBJ databases">
        <title>Rhodospirillaceae bacterium KN72 isolated from deep sea.</title>
        <authorList>
            <person name="Zhang D.-C."/>
        </authorList>
    </citation>
    <scope>NUCLEOTIDE SEQUENCE [LARGE SCALE GENOMIC DNA]</scope>
    <source>
        <strain evidence="15 16">KN72</strain>
    </source>
</reference>
<comment type="similarity">
    <text evidence="2 10 12">Belongs to the GrpE family.</text>
</comment>
<evidence type="ECO:0000313" key="15">
    <source>
        <dbReference type="EMBL" id="NMM45052.1"/>
    </source>
</evidence>
<evidence type="ECO:0000256" key="1">
    <source>
        <dbReference type="ARBA" id="ARBA00004496"/>
    </source>
</evidence>
<evidence type="ECO:0000313" key="16">
    <source>
        <dbReference type="Proteomes" id="UP000539372"/>
    </source>
</evidence>
<evidence type="ECO:0000256" key="4">
    <source>
        <dbReference type="ARBA" id="ARBA00022490"/>
    </source>
</evidence>
<dbReference type="GO" id="GO:0051087">
    <property type="term" value="F:protein-folding chaperone binding"/>
    <property type="evidence" value="ECO:0007669"/>
    <property type="project" value="InterPro"/>
</dbReference>
<dbReference type="PANTHER" id="PTHR21237:SF23">
    <property type="entry name" value="GRPE PROTEIN HOMOLOG, MITOCHONDRIAL"/>
    <property type="match status" value="1"/>
</dbReference>
<keyword evidence="13" id="KW-0175">Coiled coil</keyword>
<evidence type="ECO:0000256" key="5">
    <source>
        <dbReference type="ARBA" id="ARBA00023016"/>
    </source>
</evidence>
<evidence type="ECO:0000256" key="13">
    <source>
        <dbReference type="SAM" id="Coils"/>
    </source>
</evidence>
<dbReference type="Gene3D" id="2.30.22.10">
    <property type="entry name" value="Head domain of nucleotide exchange factor GrpE"/>
    <property type="match status" value="1"/>
</dbReference>
<evidence type="ECO:0000256" key="3">
    <source>
        <dbReference type="ARBA" id="ARBA00011738"/>
    </source>
</evidence>
<organism evidence="15 16">
    <name type="scientific">Pacificispira spongiicola</name>
    <dbReference type="NCBI Taxonomy" id="2729598"/>
    <lineage>
        <taxon>Bacteria</taxon>
        <taxon>Pseudomonadati</taxon>
        <taxon>Pseudomonadota</taxon>
        <taxon>Alphaproteobacteria</taxon>
        <taxon>Rhodospirillales</taxon>
        <taxon>Rhodospirillaceae</taxon>
        <taxon>Pacificispira</taxon>
    </lineage>
</organism>
<feature type="coiled-coil region" evidence="13">
    <location>
        <begin position="38"/>
        <end position="69"/>
    </location>
</feature>
<dbReference type="GO" id="GO:0042803">
    <property type="term" value="F:protein homodimerization activity"/>
    <property type="evidence" value="ECO:0007669"/>
    <property type="project" value="InterPro"/>
</dbReference>
<comment type="caution">
    <text evidence="15">The sequence shown here is derived from an EMBL/GenBank/DDBJ whole genome shotgun (WGS) entry which is preliminary data.</text>
</comment>
<evidence type="ECO:0000256" key="9">
    <source>
        <dbReference type="ARBA" id="ARBA00076414"/>
    </source>
</evidence>
<comment type="subcellular location">
    <subcellularLocation>
        <location evidence="1 10">Cytoplasm</location>
    </subcellularLocation>
</comment>
<gene>
    <name evidence="10 15" type="primary">grpE</name>
    <name evidence="15" type="ORF">HH303_11225</name>
</gene>
<evidence type="ECO:0000256" key="10">
    <source>
        <dbReference type="HAMAP-Rule" id="MF_01151"/>
    </source>
</evidence>
<dbReference type="AlphaFoldDB" id="A0A7Y0HGK6"/>
<feature type="compositionally biased region" description="Low complexity" evidence="14">
    <location>
        <begin position="8"/>
        <end position="24"/>
    </location>
</feature>
<dbReference type="FunFam" id="2.30.22.10:FF:000001">
    <property type="entry name" value="Protein GrpE"/>
    <property type="match status" value="1"/>
</dbReference>
<dbReference type="Pfam" id="PF01025">
    <property type="entry name" value="GrpE"/>
    <property type="match status" value="1"/>
</dbReference>
<feature type="region of interest" description="Disordered" evidence="14">
    <location>
        <begin position="1"/>
        <end position="37"/>
    </location>
</feature>
<evidence type="ECO:0000256" key="6">
    <source>
        <dbReference type="ARBA" id="ARBA00023186"/>
    </source>
</evidence>
<keyword evidence="6 10" id="KW-0143">Chaperone</keyword>
<dbReference type="InterPro" id="IPR013805">
    <property type="entry name" value="GrpE_CC"/>
</dbReference>
<keyword evidence="16" id="KW-1185">Reference proteome</keyword>
<dbReference type="GO" id="GO:0051082">
    <property type="term" value="F:unfolded protein binding"/>
    <property type="evidence" value="ECO:0007669"/>
    <property type="project" value="TreeGrafter"/>
</dbReference>
<evidence type="ECO:0000256" key="8">
    <source>
        <dbReference type="ARBA" id="ARBA00072274"/>
    </source>
</evidence>
<evidence type="ECO:0000256" key="11">
    <source>
        <dbReference type="RuleBase" id="RU000639"/>
    </source>
</evidence>
<evidence type="ECO:0000256" key="14">
    <source>
        <dbReference type="SAM" id="MobiDB-lite"/>
    </source>
</evidence>
<dbReference type="Gene3D" id="3.90.20.20">
    <property type="match status" value="1"/>
</dbReference>
<evidence type="ECO:0000256" key="7">
    <source>
        <dbReference type="ARBA" id="ARBA00053401"/>
    </source>
</evidence>
<keyword evidence="5 10" id="KW-0346">Stress response</keyword>
<name>A0A7Y0HGK6_9PROT</name>
<dbReference type="CDD" id="cd00446">
    <property type="entry name" value="GrpE"/>
    <property type="match status" value="1"/>
</dbReference>
<dbReference type="SUPFAM" id="SSF58014">
    <property type="entry name" value="Coiled-coil domain of nucleotide exchange factor GrpE"/>
    <property type="match status" value="1"/>
</dbReference>
<evidence type="ECO:0000256" key="12">
    <source>
        <dbReference type="RuleBase" id="RU004478"/>
    </source>
</evidence>
<dbReference type="GO" id="GO:0000774">
    <property type="term" value="F:adenyl-nucleotide exchange factor activity"/>
    <property type="evidence" value="ECO:0007669"/>
    <property type="project" value="InterPro"/>
</dbReference>
<dbReference type="PANTHER" id="PTHR21237">
    <property type="entry name" value="GRPE PROTEIN"/>
    <property type="match status" value="1"/>
</dbReference>
<protein>
    <recommendedName>
        <fullName evidence="8 10">Protein GrpE</fullName>
    </recommendedName>
    <alternativeName>
        <fullName evidence="9 10">HSP-70 cofactor</fullName>
    </alternativeName>
</protein>
<dbReference type="InterPro" id="IPR000740">
    <property type="entry name" value="GrpE"/>
</dbReference>
<dbReference type="RefSeq" id="WP_169625428.1">
    <property type="nucleotide sequence ID" value="NZ_JABBNT010000003.1"/>
</dbReference>
<dbReference type="SUPFAM" id="SSF51064">
    <property type="entry name" value="Head domain of nucleotide exchange factor GrpE"/>
    <property type="match status" value="1"/>
</dbReference>
<dbReference type="EMBL" id="JABBNT010000003">
    <property type="protein sequence ID" value="NMM45052.1"/>
    <property type="molecule type" value="Genomic_DNA"/>
</dbReference>
<comment type="function">
    <text evidence="7 10 11">Participates actively in the response to hyperosmotic and heat shock by preventing the aggregation of stress-denatured proteins, in association with DnaK and GrpE. It is the nucleotide exchange factor for DnaK and may function as a thermosensor. Unfolded proteins bind initially to DnaJ; upon interaction with the DnaJ-bound protein, DnaK hydrolyzes its bound ATP, resulting in the formation of a stable complex. GrpE releases ADP from DnaK; ATP binding to DnaK triggers the release of the substrate protein, thus completing the reaction cycle. Several rounds of ATP-dependent interactions between DnaJ, DnaK and GrpE are required for fully efficient folding.</text>
</comment>
<comment type="subunit">
    <text evidence="3 10">Homodimer.</text>
</comment>
<keyword evidence="4 10" id="KW-0963">Cytoplasm</keyword>
<dbReference type="HAMAP" id="MF_01151">
    <property type="entry name" value="GrpE"/>
    <property type="match status" value="1"/>
</dbReference>
<dbReference type="Proteomes" id="UP000539372">
    <property type="component" value="Unassembled WGS sequence"/>
</dbReference>